<evidence type="ECO:0000256" key="7">
    <source>
        <dbReference type="ARBA" id="ARBA00022976"/>
    </source>
</evidence>
<feature type="transmembrane region" description="Helical" evidence="14">
    <location>
        <begin position="219"/>
        <end position="236"/>
    </location>
</feature>
<keyword evidence="5" id="KW-0378">Hydrolase</keyword>
<dbReference type="InterPro" id="IPR042524">
    <property type="entry name" value="Presenilin_C"/>
</dbReference>
<feature type="transmembrane region" description="Helical" evidence="14">
    <location>
        <begin position="157"/>
        <end position="178"/>
    </location>
</feature>
<dbReference type="Proteomes" id="UP000332933">
    <property type="component" value="Unassembled WGS sequence"/>
</dbReference>
<name>A0A485KRD7_9STRA</name>
<evidence type="ECO:0000256" key="11">
    <source>
        <dbReference type="ARBA" id="ARBA00053367"/>
    </source>
</evidence>
<dbReference type="AlphaFoldDB" id="A0A485KRD7"/>
<evidence type="ECO:0000256" key="12">
    <source>
        <dbReference type="ARBA" id="ARBA00066080"/>
    </source>
</evidence>
<evidence type="ECO:0000256" key="4">
    <source>
        <dbReference type="ARBA" id="ARBA00022692"/>
    </source>
</evidence>
<comment type="function">
    <text evidence="11">Probable catalytic subunit of the gamma-secretase complex, an endoprotease complex that catalyzes the intramembrane cleavage of integral membrane proteins such as Notch receptors. Requires the other members of the gamma-secretase complex to have a protease activity.</text>
</comment>
<dbReference type="GO" id="GO:0005789">
    <property type="term" value="C:endoplasmic reticulum membrane"/>
    <property type="evidence" value="ECO:0007669"/>
    <property type="project" value="UniProtKB-SubCell"/>
</dbReference>
<evidence type="ECO:0000313" key="16">
    <source>
        <dbReference type="EMBL" id="VFT87296.1"/>
    </source>
</evidence>
<feature type="transmembrane region" description="Helical" evidence="14">
    <location>
        <begin position="77"/>
        <end position="96"/>
    </location>
</feature>
<reference evidence="15" key="2">
    <citation type="submission" date="2019-06" db="EMBL/GenBank/DDBJ databases">
        <title>Genomics analysis of Aphanomyces spp. identifies a new class of oomycete effector associated with host adaptation.</title>
        <authorList>
            <person name="Gaulin E."/>
        </authorList>
    </citation>
    <scope>NUCLEOTIDE SEQUENCE</scope>
    <source>
        <strain evidence="15">CBS 578.67</strain>
    </source>
</reference>
<sequence>MRAVEESSGAATEERNILMQNTENSSLPVPLKYGEVKTPSDVHNTTRVAGTAPAESEAEQQAREDTAEDLMHGVNSFWAVVWPVCVTMVIASVAVVNCRSKALERSMSSYLVYNEVKGAQAGEVVGHSLVNALVVIGFVTVLTFIMACLYKFNCMRVLVGYIMFSSSAILGFVGGQLLHTINTTYLHWPVDWVTFAFLLVNFSFVGVIAIFYQKGIPKWIQNSYLVLVSVILAWQFSMWPEWTTWIFCIMFACYDLCAVLTPCGPLKVLIGLIQEKQAPMPGLLYEAEVRDGVGNNRAPAAQPAAPVPRPAPRSTSAAPSVTAAAPQSTAAATAHRPPATASSARQQRASQVAVTQVPPSLQGVDLNAPFEVHDCDTEEGFKALLYAFYARYSPDDTWKVDQVATRFYTNQARMWPSLFHKYMVCSCGTDGEPCTVQVAIDVRNADRQAQAEYDDDDKTIKLGLGDFIFYSVLVGRAAIYDFSTCVICFLCILMGLGGTLFLLSVLHKALPALPISIFLATAIYFWARYTLTEFTSFVTLLPSAL</sequence>
<keyword evidence="6" id="KW-0256">Endoplasmic reticulum</keyword>
<comment type="similarity">
    <text evidence="3">Belongs to the peptidase A22A family.</text>
</comment>
<comment type="subunit">
    <text evidence="12">Homodimer. Component of the gamma-secretase complex, a complex composed of a presenilin homodimer, nicastrin, aph1 and pen2.</text>
</comment>
<dbReference type="GO" id="GO:0042500">
    <property type="term" value="F:aspartic endopeptidase activity, intramembrane cleaving"/>
    <property type="evidence" value="ECO:0007669"/>
    <property type="project" value="InterPro"/>
</dbReference>
<dbReference type="EMBL" id="CAADRA010005226">
    <property type="protein sequence ID" value="VFT87296.1"/>
    <property type="molecule type" value="Genomic_DNA"/>
</dbReference>
<feature type="region of interest" description="Disordered" evidence="13">
    <location>
        <begin position="1"/>
        <end position="65"/>
    </location>
</feature>
<keyword evidence="4 14" id="KW-0812">Transmembrane</keyword>
<feature type="compositionally biased region" description="Polar residues" evidence="13">
    <location>
        <begin position="18"/>
        <end position="27"/>
    </location>
</feature>
<keyword evidence="17" id="KW-1185">Reference proteome</keyword>
<evidence type="ECO:0000256" key="1">
    <source>
        <dbReference type="ARBA" id="ARBA00004477"/>
    </source>
</evidence>
<evidence type="ECO:0000313" key="15">
    <source>
        <dbReference type="EMBL" id="KAF0699000.1"/>
    </source>
</evidence>
<dbReference type="FunFam" id="1.10.472.100:FF:000003">
    <property type="entry name" value="Presenilin"/>
    <property type="match status" value="1"/>
</dbReference>
<organism evidence="16 17">
    <name type="scientific">Aphanomyces stellatus</name>
    <dbReference type="NCBI Taxonomy" id="120398"/>
    <lineage>
        <taxon>Eukaryota</taxon>
        <taxon>Sar</taxon>
        <taxon>Stramenopiles</taxon>
        <taxon>Oomycota</taxon>
        <taxon>Saprolegniomycetes</taxon>
        <taxon>Saprolegniales</taxon>
        <taxon>Verrucalvaceae</taxon>
        <taxon>Aphanomyces</taxon>
    </lineage>
</organism>
<feature type="transmembrane region" description="Helical" evidence="14">
    <location>
        <begin position="190"/>
        <end position="212"/>
    </location>
</feature>
<feature type="transmembrane region" description="Helical" evidence="14">
    <location>
        <begin position="129"/>
        <end position="150"/>
    </location>
</feature>
<evidence type="ECO:0000256" key="9">
    <source>
        <dbReference type="ARBA" id="ARBA00023034"/>
    </source>
</evidence>
<evidence type="ECO:0000256" key="8">
    <source>
        <dbReference type="ARBA" id="ARBA00022989"/>
    </source>
</evidence>
<feature type="transmembrane region" description="Helical" evidence="14">
    <location>
        <begin position="509"/>
        <end position="527"/>
    </location>
</feature>
<keyword evidence="9" id="KW-0333">Golgi apparatus</keyword>
<dbReference type="GO" id="GO:0006509">
    <property type="term" value="P:membrane protein ectodomain proteolysis"/>
    <property type="evidence" value="ECO:0007669"/>
    <property type="project" value="TreeGrafter"/>
</dbReference>
<dbReference type="SMART" id="SM00730">
    <property type="entry name" value="PSN"/>
    <property type="match status" value="1"/>
</dbReference>
<evidence type="ECO:0000256" key="2">
    <source>
        <dbReference type="ARBA" id="ARBA00004653"/>
    </source>
</evidence>
<dbReference type="InterPro" id="IPR001108">
    <property type="entry name" value="Peptidase_A22A"/>
</dbReference>
<dbReference type="Pfam" id="PF01080">
    <property type="entry name" value="Presenilin"/>
    <property type="match status" value="1"/>
</dbReference>
<feature type="transmembrane region" description="Helical" evidence="14">
    <location>
        <begin position="478"/>
        <end position="503"/>
    </location>
</feature>
<feature type="compositionally biased region" description="Low complexity" evidence="13">
    <location>
        <begin position="312"/>
        <end position="352"/>
    </location>
</feature>
<evidence type="ECO:0000256" key="14">
    <source>
        <dbReference type="SAM" id="Phobius"/>
    </source>
</evidence>
<keyword evidence="8 14" id="KW-1133">Transmembrane helix</keyword>
<comment type="subcellular location">
    <subcellularLocation>
        <location evidence="1">Endoplasmic reticulum membrane</location>
        <topology evidence="1">Multi-pass membrane protein</topology>
    </subcellularLocation>
    <subcellularLocation>
        <location evidence="2">Golgi apparatus membrane</location>
        <topology evidence="2">Multi-pass membrane protein</topology>
    </subcellularLocation>
</comment>
<evidence type="ECO:0000256" key="6">
    <source>
        <dbReference type="ARBA" id="ARBA00022824"/>
    </source>
</evidence>
<evidence type="ECO:0000256" key="3">
    <source>
        <dbReference type="ARBA" id="ARBA00008604"/>
    </source>
</evidence>
<gene>
    <name evidence="16" type="primary">Aste57867_10422</name>
    <name evidence="15" type="ORF">As57867_010382</name>
    <name evidence="16" type="ORF">ASTE57867_10422</name>
</gene>
<accession>A0A485KRD7</accession>
<dbReference type="PANTHER" id="PTHR10202:SF13">
    <property type="entry name" value="PRESENILIN HOMOLOG"/>
    <property type="match status" value="1"/>
</dbReference>
<evidence type="ECO:0000256" key="5">
    <source>
        <dbReference type="ARBA" id="ARBA00022801"/>
    </source>
</evidence>
<proteinExistence type="inferred from homology"/>
<evidence type="ECO:0000313" key="17">
    <source>
        <dbReference type="Proteomes" id="UP000332933"/>
    </source>
</evidence>
<evidence type="ECO:0000256" key="10">
    <source>
        <dbReference type="ARBA" id="ARBA00023136"/>
    </source>
</evidence>
<dbReference type="PANTHER" id="PTHR10202">
    <property type="entry name" value="PRESENILIN"/>
    <property type="match status" value="1"/>
</dbReference>
<dbReference type="GO" id="GO:0000139">
    <property type="term" value="C:Golgi membrane"/>
    <property type="evidence" value="ECO:0007669"/>
    <property type="project" value="UniProtKB-SubCell"/>
</dbReference>
<dbReference type="Gene3D" id="1.10.472.100">
    <property type="entry name" value="Presenilin"/>
    <property type="match status" value="1"/>
</dbReference>
<feature type="region of interest" description="Disordered" evidence="13">
    <location>
        <begin position="296"/>
        <end position="352"/>
    </location>
</feature>
<evidence type="ECO:0000256" key="13">
    <source>
        <dbReference type="SAM" id="MobiDB-lite"/>
    </source>
</evidence>
<dbReference type="GO" id="GO:0070765">
    <property type="term" value="C:gamma-secretase complex"/>
    <property type="evidence" value="ECO:0007669"/>
    <property type="project" value="UniProtKB-ARBA"/>
</dbReference>
<keyword evidence="10 14" id="KW-0472">Membrane</keyword>
<dbReference type="InterPro" id="IPR006639">
    <property type="entry name" value="Preselin/SPP"/>
</dbReference>
<dbReference type="OrthoDB" id="432970at2759"/>
<keyword evidence="7" id="KW-0914">Notch signaling pathway</keyword>
<reference evidence="16 17" key="1">
    <citation type="submission" date="2019-03" db="EMBL/GenBank/DDBJ databases">
        <authorList>
            <person name="Gaulin E."/>
            <person name="Dumas B."/>
        </authorList>
    </citation>
    <scope>NUCLEOTIDE SEQUENCE [LARGE SCALE GENOMIC DNA]</scope>
    <source>
        <strain evidence="16">CBS 568.67</strain>
    </source>
</reference>
<dbReference type="GO" id="GO:0016485">
    <property type="term" value="P:protein processing"/>
    <property type="evidence" value="ECO:0007669"/>
    <property type="project" value="InterPro"/>
</dbReference>
<dbReference type="GO" id="GO:0044351">
    <property type="term" value="P:macropinocytosis"/>
    <property type="evidence" value="ECO:0007669"/>
    <property type="project" value="UniProtKB-ARBA"/>
</dbReference>
<dbReference type="EMBL" id="VJMH01005205">
    <property type="protein sequence ID" value="KAF0699000.1"/>
    <property type="molecule type" value="Genomic_DNA"/>
</dbReference>
<protein>
    <submittedName>
        <fullName evidence="16">Aste57867_10422 protein</fullName>
    </submittedName>
</protein>
<dbReference type="GO" id="GO:0007219">
    <property type="term" value="P:Notch signaling pathway"/>
    <property type="evidence" value="ECO:0007669"/>
    <property type="project" value="UniProtKB-KW"/>
</dbReference>